<keyword evidence="2" id="KW-1185">Reference proteome</keyword>
<dbReference type="EMBL" id="CM034394">
    <property type="protein sequence ID" value="KAJ0179126.1"/>
    <property type="molecule type" value="Genomic_DNA"/>
</dbReference>
<sequence>MCRCRNLALKPRTPKMKRRLTTVREETPKNICNSDFAIYAMVTTTAVLSYVNSLNGDFVHDDIPAIVTNSDVLGKDSIKQLFLNDFWGTPMADVNSHKSYRPLTTLSFRLNHALAGLRPWWWHACNVALHAACCTLVARACVTIARLQRPFAALAALLFAVHPVHTEAVAGVVGRADVLACIFFLSSLLVPSSNKKCVWLSIALGALSMLAKETGVTILLLNLAFDFYRCWPFIKRSIGALKIEKKCTVLSIRTIKVLVSMGLLICLRLALLQGTWPTFSPQDNPAAFHPSFFVRLMTFCYLAAFNWWLLLCPWSLSHDWQMGSVPLITSGWDPRNLLTCAAFGALLLLCYRCVADLEVQRHTPAVVGVLLLVLPFVPASNLLVTVGFVIAERVLYIPSVGSVIITAYGVQLMWYSKPGSKAFLVVGLVVLAASGVVRTHRRNTEWKDRATLLRADLVSLPQNAKLHYNLANFLRETEQQEGAIKHYKEALRLWPSYASAHNNIGTLATGIENAEYHFLQAIKYNKYHVNAHYNLGKLYKKSGRTNQAIVMLEKCIWLQPRFVQAHMELLTLKPEGEKRKILSKLVTLEPNNWEHHVLYGDWLRSKGLANPASRYYLEALRLSFRDRHSERPLRSDLITFRTTALMYRSLGQKSRILQLLTRWHTWRRGWPSAAAAHMYLREWKLKMELEGRAQIYSKVVNPLKSTKCFDHSQLAVASEPSVDSKKSTKETNSDVIKSDTTIKNETKTSHSKVFKSDSKDNIINNNVDKVVKQQSKNKQCDSKKFGTKKSVSISTQIKTTHNKSEIGLKDKKCLHRKGKKNNGVMPSIRAPIAEHILIKTY</sequence>
<gene>
    <name evidence="1" type="ORF">K1T71_004838</name>
</gene>
<comment type="caution">
    <text evidence="1">The sequence shown here is derived from an EMBL/GenBank/DDBJ whole genome shotgun (WGS) entry which is preliminary data.</text>
</comment>
<protein>
    <submittedName>
        <fullName evidence="1">Uncharacterized protein</fullName>
    </submittedName>
</protein>
<evidence type="ECO:0000313" key="1">
    <source>
        <dbReference type="EMBL" id="KAJ0179126.1"/>
    </source>
</evidence>
<proteinExistence type="predicted"/>
<name>A0ACC1D5H8_9NEOP</name>
<evidence type="ECO:0000313" key="2">
    <source>
        <dbReference type="Proteomes" id="UP000824533"/>
    </source>
</evidence>
<accession>A0ACC1D5H8</accession>
<reference evidence="1 2" key="1">
    <citation type="journal article" date="2021" name="Front. Genet.">
        <title>Chromosome-Level Genome Assembly Reveals Significant Gene Expansion in the Toll and IMD Signaling Pathways of Dendrolimus kikuchii.</title>
        <authorList>
            <person name="Zhou J."/>
            <person name="Wu P."/>
            <person name="Xiong Z."/>
            <person name="Liu N."/>
            <person name="Zhao N."/>
            <person name="Ji M."/>
            <person name="Qiu Y."/>
            <person name="Yang B."/>
        </authorList>
    </citation>
    <scope>NUCLEOTIDE SEQUENCE [LARGE SCALE GENOMIC DNA]</scope>
    <source>
        <strain evidence="1">Ann1</strain>
    </source>
</reference>
<dbReference type="Proteomes" id="UP000824533">
    <property type="component" value="Linkage Group LG08"/>
</dbReference>
<organism evidence="1 2">
    <name type="scientific">Dendrolimus kikuchii</name>
    <dbReference type="NCBI Taxonomy" id="765133"/>
    <lineage>
        <taxon>Eukaryota</taxon>
        <taxon>Metazoa</taxon>
        <taxon>Ecdysozoa</taxon>
        <taxon>Arthropoda</taxon>
        <taxon>Hexapoda</taxon>
        <taxon>Insecta</taxon>
        <taxon>Pterygota</taxon>
        <taxon>Neoptera</taxon>
        <taxon>Endopterygota</taxon>
        <taxon>Lepidoptera</taxon>
        <taxon>Glossata</taxon>
        <taxon>Ditrysia</taxon>
        <taxon>Bombycoidea</taxon>
        <taxon>Lasiocampidae</taxon>
        <taxon>Dendrolimus</taxon>
    </lineage>
</organism>